<organism evidence="3 4">
    <name type="scientific">Halobacillus salinarum</name>
    <dbReference type="NCBI Taxonomy" id="2932257"/>
    <lineage>
        <taxon>Bacteria</taxon>
        <taxon>Bacillati</taxon>
        <taxon>Bacillota</taxon>
        <taxon>Bacilli</taxon>
        <taxon>Bacillales</taxon>
        <taxon>Bacillaceae</taxon>
        <taxon>Halobacillus</taxon>
    </lineage>
</organism>
<gene>
    <name evidence="3" type="ORF">MUN89_05160</name>
</gene>
<dbReference type="Pfam" id="PF12695">
    <property type="entry name" value="Abhydrolase_5"/>
    <property type="match status" value="1"/>
</dbReference>
<evidence type="ECO:0000256" key="1">
    <source>
        <dbReference type="SAM" id="Phobius"/>
    </source>
</evidence>
<keyword evidence="1" id="KW-1133">Transmembrane helix</keyword>
<feature type="domain" description="Alpha/beta hydrolase fold-5" evidence="2">
    <location>
        <begin position="66"/>
        <end position="230"/>
    </location>
</feature>
<dbReference type="SUPFAM" id="SSF53474">
    <property type="entry name" value="alpha/beta-Hydrolases"/>
    <property type="match status" value="1"/>
</dbReference>
<dbReference type="InterPro" id="IPR029059">
    <property type="entry name" value="AB_hydrolase_5"/>
</dbReference>
<dbReference type="RefSeq" id="WP_244711984.1">
    <property type="nucleotide sequence ID" value="NZ_CP095073.1"/>
</dbReference>
<sequence length="244" mass="27392">MNRWVRRSFIGTIAGIVTLCLAAWLYLKPYEPNDKARASLHDTAKVEVTRGKEWTSFEPQYRTRESIIFYPGGLVEANSYAPLAKMLAHRGSPVYIVDMPLDLAVFSRNRAEKIIQKYPSRSFVIGGHSLGGAMAARFANEHPEQIEGVFLLGAYADKKGRLDEEKIETLLITGSKDRVLNREAFQKGKAYVPEDAVYHVLQGGNHAQFGSYGSQKGDGSPSIPAEEQWDETTKWIIDWLKTLN</sequence>
<dbReference type="Proteomes" id="UP000831787">
    <property type="component" value="Chromosome"/>
</dbReference>
<dbReference type="InterPro" id="IPR029058">
    <property type="entry name" value="AB_hydrolase_fold"/>
</dbReference>
<dbReference type="EMBL" id="CP095073">
    <property type="protein sequence ID" value="UOQ45339.1"/>
    <property type="molecule type" value="Genomic_DNA"/>
</dbReference>
<keyword evidence="1" id="KW-0472">Membrane</keyword>
<proteinExistence type="predicted"/>
<evidence type="ECO:0000313" key="4">
    <source>
        <dbReference type="Proteomes" id="UP000831787"/>
    </source>
</evidence>
<evidence type="ECO:0000259" key="2">
    <source>
        <dbReference type="Pfam" id="PF12695"/>
    </source>
</evidence>
<feature type="transmembrane region" description="Helical" evidence="1">
    <location>
        <begin position="9"/>
        <end position="27"/>
    </location>
</feature>
<dbReference type="GO" id="GO:0016787">
    <property type="term" value="F:hydrolase activity"/>
    <property type="evidence" value="ECO:0007669"/>
    <property type="project" value="UniProtKB-KW"/>
</dbReference>
<dbReference type="Gene3D" id="3.40.50.1820">
    <property type="entry name" value="alpha/beta hydrolase"/>
    <property type="match status" value="1"/>
</dbReference>
<protein>
    <submittedName>
        <fullName evidence="3">Alpha/beta hydrolase</fullName>
    </submittedName>
</protein>
<keyword evidence="3" id="KW-0378">Hydrolase</keyword>
<name>A0ABY4ELL6_9BACI</name>
<keyword evidence="1" id="KW-0812">Transmembrane</keyword>
<keyword evidence="4" id="KW-1185">Reference proteome</keyword>
<accession>A0ABY4ELL6</accession>
<reference evidence="3 4" key="1">
    <citation type="submission" date="2022-04" db="EMBL/GenBank/DDBJ databases">
        <title>Halobacillus sp. isolated from saltern.</title>
        <authorList>
            <person name="Won M."/>
            <person name="Lee C.-M."/>
            <person name="Woen H.-Y."/>
            <person name="Kwon S.-W."/>
        </authorList>
    </citation>
    <scope>NUCLEOTIDE SEQUENCE [LARGE SCALE GENOMIC DNA]</scope>
    <source>
        <strain evidence="3 4">SSBR10-3</strain>
    </source>
</reference>
<evidence type="ECO:0000313" key="3">
    <source>
        <dbReference type="EMBL" id="UOQ45339.1"/>
    </source>
</evidence>